<organism evidence="2 3">
    <name type="scientific">Tanacetum coccineum</name>
    <dbReference type="NCBI Taxonomy" id="301880"/>
    <lineage>
        <taxon>Eukaryota</taxon>
        <taxon>Viridiplantae</taxon>
        <taxon>Streptophyta</taxon>
        <taxon>Embryophyta</taxon>
        <taxon>Tracheophyta</taxon>
        <taxon>Spermatophyta</taxon>
        <taxon>Magnoliopsida</taxon>
        <taxon>eudicotyledons</taxon>
        <taxon>Gunneridae</taxon>
        <taxon>Pentapetalae</taxon>
        <taxon>asterids</taxon>
        <taxon>campanulids</taxon>
        <taxon>Asterales</taxon>
        <taxon>Asteraceae</taxon>
        <taxon>Asteroideae</taxon>
        <taxon>Anthemideae</taxon>
        <taxon>Anthemidinae</taxon>
        <taxon>Tanacetum</taxon>
    </lineage>
</organism>
<accession>A0ABQ5HIK6</accession>
<feature type="compositionally biased region" description="Polar residues" evidence="1">
    <location>
        <begin position="330"/>
        <end position="342"/>
    </location>
</feature>
<keyword evidence="3" id="KW-1185">Reference proteome</keyword>
<evidence type="ECO:0000313" key="3">
    <source>
        <dbReference type="Proteomes" id="UP001151760"/>
    </source>
</evidence>
<dbReference type="Proteomes" id="UP001151760">
    <property type="component" value="Unassembled WGS sequence"/>
</dbReference>
<sequence length="982" mass="112487">MAEWALRWRSSKSISSYRDLWTACSRRSEWRIRYSRSCVENSLIIDGISGLRLHCRASASLQFLEVGSIRRIQGLDMAYWGFLRAQIRRIFLDGYGVLVFRIVIFKISSFKLQNACLLLIFTNYTTLFDVITNLLRESLEITPIDQAHQFVSPPAGDAITGFVNKLGYTEEIYFVSRMAVNNPYQPWREILSMINQCLTCQTYGYDRPKYPVLQMLWKGKKTKPRVIPYCRFTKLIICYLGRTHNIHQRSASPFHLAEEDHRLGNLTFVPKGEDDEVFGMQIPKELITDNIRSAPYYNAYLEMVAKHDQKIAAEKGGKKKSASKVDQSKKPTTAKQSKLVSTKQSKPAPAKKPKVAQEKPSEPSPAKQSKKGKVGKVRKGKSPLKIIDEDEEVHHEPVPQGKGEEYDVERAIQMSLESFQAHGQALVGGVAFRKPMASGITQNLPVVEGKGKGITTDELAAYEADIEILSVGEERPQDPGKSAESRPPPEHEVMKKDQVGSNPGLSHVALAGPDPEPMHDDFVATVYPQMKHLEINSSTTNQRKNLEKQMWKLKSNLWSLSPFIKRPQHLLHSTTATTTITLPLLPPPQQQISSDPDLASRVSALEQVCANFKKRHKLQDKTVQGLSSSVFTLELRDLPHKIGETVNEAIKEVVQIALQAPLKERFRDLSEADMKEILHDRMDEFLREKDKSRKRLRVDQDPPPPPTKESEQSNKKKRHDSDASGSKQPPAPHIPDDVNVSDSEDIDIAHHPKIKTRQDWLKPVPEEDRLETPKPDWVIPPNDLPNLRTIGPTHLLTRSGYQQKDRKPSQNNKTEHGVSQERRNALSISKLKAAYYPDFRLEELVPSLWIESELEYDVSATYGITHWWFKRKEFYITRHSAPSNRGIVRSYMRIFSVISLKTYERYSYTFLKEIVLRRADYNEYTISEADFKNLQLNDFEYLYLLHLQGQLNHLSRADKVHLFNAINLWIRNIVIRKRVEDL</sequence>
<feature type="region of interest" description="Disordered" evidence="1">
    <location>
        <begin position="470"/>
        <end position="514"/>
    </location>
</feature>
<reference evidence="2" key="1">
    <citation type="journal article" date="2022" name="Int. J. Mol. Sci.">
        <title>Draft Genome of Tanacetum Coccineum: Genomic Comparison of Closely Related Tanacetum-Family Plants.</title>
        <authorList>
            <person name="Yamashiro T."/>
            <person name="Shiraishi A."/>
            <person name="Nakayama K."/>
            <person name="Satake H."/>
        </authorList>
    </citation>
    <scope>NUCLEOTIDE SEQUENCE</scope>
</reference>
<feature type="region of interest" description="Disordered" evidence="1">
    <location>
        <begin position="688"/>
        <end position="822"/>
    </location>
</feature>
<feature type="compositionally biased region" description="Basic and acidic residues" evidence="1">
    <location>
        <begin position="392"/>
        <end position="401"/>
    </location>
</feature>
<evidence type="ECO:0008006" key="4">
    <source>
        <dbReference type="Google" id="ProtNLM"/>
    </source>
</evidence>
<comment type="caution">
    <text evidence="2">The sequence shown here is derived from an EMBL/GenBank/DDBJ whole genome shotgun (WGS) entry which is preliminary data.</text>
</comment>
<proteinExistence type="predicted"/>
<dbReference type="EMBL" id="BQNB010019665">
    <property type="protein sequence ID" value="GJT87755.1"/>
    <property type="molecule type" value="Genomic_DNA"/>
</dbReference>
<evidence type="ECO:0000313" key="2">
    <source>
        <dbReference type="EMBL" id="GJT87755.1"/>
    </source>
</evidence>
<name>A0ABQ5HIK6_9ASTR</name>
<feature type="compositionally biased region" description="Basic and acidic residues" evidence="1">
    <location>
        <begin position="708"/>
        <end position="722"/>
    </location>
</feature>
<feature type="region of interest" description="Disordered" evidence="1">
    <location>
        <begin position="312"/>
        <end position="401"/>
    </location>
</feature>
<feature type="compositionally biased region" description="Basic and acidic residues" evidence="1">
    <location>
        <begin position="803"/>
        <end position="822"/>
    </location>
</feature>
<evidence type="ECO:0000256" key="1">
    <source>
        <dbReference type="SAM" id="MobiDB-lite"/>
    </source>
</evidence>
<feature type="compositionally biased region" description="Basic residues" evidence="1">
    <location>
        <begin position="368"/>
        <end position="382"/>
    </location>
</feature>
<protein>
    <recommendedName>
        <fullName evidence="4">Integrase zinc-binding domain-containing protein</fullName>
    </recommendedName>
</protein>
<reference evidence="2" key="2">
    <citation type="submission" date="2022-01" db="EMBL/GenBank/DDBJ databases">
        <authorList>
            <person name="Yamashiro T."/>
            <person name="Shiraishi A."/>
            <person name="Satake H."/>
            <person name="Nakayama K."/>
        </authorList>
    </citation>
    <scope>NUCLEOTIDE SEQUENCE</scope>
</reference>
<feature type="compositionally biased region" description="Basic and acidic residues" evidence="1">
    <location>
        <begin position="756"/>
        <end position="774"/>
    </location>
</feature>
<feature type="compositionally biased region" description="Basic and acidic residues" evidence="1">
    <location>
        <begin position="472"/>
        <end position="498"/>
    </location>
</feature>
<gene>
    <name evidence="2" type="ORF">Tco_1069472</name>
</gene>